<gene>
    <name evidence="2" type="ORF">EDB95_1911</name>
</gene>
<name>A0A4R8DRP3_9BACT</name>
<evidence type="ECO:0000313" key="3">
    <source>
        <dbReference type="Proteomes" id="UP000294498"/>
    </source>
</evidence>
<keyword evidence="1" id="KW-0732">Signal</keyword>
<dbReference type="RefSeq" id="WP_133992956.1">
    <property type="nucleotide sequence ID" value="NZ_SODV01000001.1"/>
</dbReference>
<dbReference type="Proteomes" id="UP000294498">
    <property type="component" value="Unassembled WGS sequence"/>
</dbReference>
<dbReference type="OrthoDB" id="1039448at2"/>
<dbReference type="AlphaFoldDB" id="A0A4R8DRP3"/>
<comment type="caution">
    <text evidence="2">The sequence shown here is derived from an EMBL/GenBank/DDBJ whole genome shotgun (WGS) entry which is preliminary data.</text>
</comment>
<evidence type="ECO:0008006" key="4">
    <source>
        <dbReference type="Google" id="ProtNLM"/>
    </source>
</evidence>
<evidence type="ECO:0000256" key="1">
    <source>
        <dbReference type="SAM" id="SignalP"/>
    </source>
</evidence>
<dbReference type="Gene3D" id="3.30.1150.10">
    <property type="match status" value="1"/>
</dbReference>
<reference evidence="2 3" key="1">
    <citation type="submission" date="2019-03" db="EMBL/GenBank/DDBJ databases">
        <title>Genomic Encyclopedia of Type Strains, Phase IV (KMG-IV): sequencing the most valuable type-strain genomes for metagenomic binning, comparative biology and taxonomic classification.</title>
        <authorList>
            <person name="Goeker M."/>
        </authorList>
    </citation>
    <scope>NUCLEOTIDE SEQUENCE [LARGE SCALE GENOMIC DNA]</scope>
    <source>
        <strain evidence="2 3">DSM 100059</strain>
    </source>
</reference>
<dbReference type="SUPFAM" id="SSF74653">
    <property type="entry name" value="TolA/TonB C-terminal domain"/>
    <property type="match status" value="1"/>
</dbReference>
<sequence>MRRLLTLLILGCALHTYAQKADTLLISPHTQDRTQILRKVDTLPVYPGGAQAWVRDLKSAVKRNSASIDDDGIASMGECELEFVVWYDGTAGNVRALTMGNSRLAEVAADFINHTKGWIPAKQHGIVVNTYLKVKVKYP</sequence>
<feature type="signal peptide" evidence="1">
    <location>
        <begin position="1"/>
        <end position="20"/>
    </location>
</feature>
<accession>A0A4R8DRP3</accession>
<dbReference type="EMBL" id="SODV01000001">
    <property type="protein sequence ID" value="TDX00882.1"/>
    <property type="molecule type" value="Genomic_DNA"/>
</dbReference>
<evidence type="ECO:0000313" key="2">
    <source>
        <dbReference type="EMBL" id="TDX00882.1"/>
    </source>
</evidence>
<organism evidence="2 3">
    <name type="scientific">Dinghuibacter silviterrae</name>
    <dbReference type="NCBI Taxonomy" id="1539049"/>
    <lineage>
        <taxon>Bacteria</taxon>
        <taxon>Pseudomonadati</taxon>
        <taxon>Bacteroidota</taxon>
        <taxon>Chitinophagia</taxon>
        <taxon>Chitinophagales</taxon>
        <taxon>Chitinophagaceae</taxon>
        <taxon>Dinghuibacter</taxon>
    </lineage>
</organism>
<protein>
    <recommendedName>
        <fullName evidence="4">TonB-like protein</fullName>
    </recommendedName>
</protein>
<feature type="chain" id="PRO_5020855631" description="TonB-like protein" evidence="1">
    <location>
        <begin position="21"/>
        <end position="139"/>
    </location>
</feature>
<proteinExistence type="predicted"/>
<keyword evidence="3" id="KW-1185">Reference proteome</keyword>